<comment type="caution">
    <text evidence="1">The sequence shown here is derived from an EMBL/GenBank/DDBJ whole genome shotgun (WGS) entry which is preliminary data.</text>
</comment>
<dbReference type="Proteomes" id="UP000790709">
    <property type="component" value="Unassembled WGS sequence"/>
</dbReference>
<accession>A0ACB8BQD7</accession>
<keyword evidence="2" id="KW-1185">Reference proteome</keyword>
<gene>
    <name evidence="1" type="ORF">BV22DRAFT_1085882</name>
</gene>
<sequence>MAPKPAAKPVASGKDIRAFFGNAPTGSSQTGPSQNRALKGANKSEAIEISDEDSVTPTVKVTSSPTRPKAPPKETTKSLSKSERAMIMDSDEDTEPQLTSKAKPPRTLKRKKPAVISSSDEDDVPAKAPPPKKKAAVASSSSAKPSAKLANRSTGSPNAKATSRPTAAPKANGNGKAPAKRKGKDDEFVVNTDEEEEEEEEEEEDEEEDEEDFAPKRSKAKASTRAKASPKKPTTKKEIGTKASEKPKVKDDEPKKDVSAKPFNWAAAKAAKLAGPIAPGSKEVPEPKSPDCLMGLAFVFTGELSSFSRDEAMDLAKRFGGRVTGQPSSKTSYVVLGDNAGPSKIAAIKKHGLKTLSEDEFLNLIATREGPGGPGGAGLDEKTKKKMAKDQEAIRQAAKELERREKQTMKDNASKVGGSKAIDMSSQLWTTRYAPQSLKEICGNKGQVEKLQLWLHDWSNNLKSEFKKPGKSGMNIFRAVMITGPPGIGKTTSAHLCAKLEGFTPIELNASDARSKKLVENGMNINNTSLDGWMGGEGSTNAAGVTITDKTCLIMDEVDGMSAGDRGGVGALNALIKKSKVPIICIANDRGALKLKPLLANTYNLIFKRPDATAVRSRIMTIAFKEQMKIPANVVDQLVTGAQSDIRQVLNMLSTWRLSSDTMSFDEGKNLAKINEKYTIMSPFDVTYKILGPYMFAQTARETLGDKMELYFHDHSFVPLFIQENYLKTQPVKVRHLEGPPKILKQLELMDQAASSISDGDLVDALIHGPEQHWSLMPLHAICSTVRPASFLFGAGGGYGSPNPMTFPQWLGQNSKQNKLGRQLGDVQIRMRLKVSGDKTEIRQSYIPALFPHIIKPLVDDGASAVDKVIEHMDEYFLSREDWDTIVELGVDQNKDDLVLKKINASTKASLTKKYNSTEHPIPFHKAQDLGKAPKKLAGGPAPDLEEAFDFDEEVLDASDDEKKVADDDLDGDKLIMKPKKKGKTVTQPKGKGK</sequence>
<feature type="non-terminal residue" evidence="1">
    <location>
        <position position="994"/>
    </location>
</feature>
<dbReference type="EMBL" id="MU266373">
    <property type="protein sequence ID" value="KAH7927047.1"/>
    <property type="molecule type" value="Genomic_DNA"/>
</dbReference>
<evidence type="ECO:0000313" key="1">
    <source>
        <dbReference type="EMBL" id="KAH7927047.1"/>
    </source>
</evidence>
<reference evidence="1" key="1">
    <citation type="journal article" date="2021" name="New Phytol.">
        <title>Evolutionary innovations through gain and loss of genes in the ectomycorrhizal Boletales.</title>
        <authorList>
            <person name="Wu G."/>
            <person name="Miyauchi S."/>
            <person name="Morin E."/>
            <person name="Kuo A."/>
            <person name="Drula E."/>
            <person name="Varga T."/>
            <person name="Kohler A."/>
            <person name="Feng B."/>
            <person name="Cao Y."/>
            <person name="Lipzen A."/>
            <person name="Daum C."/>
            <person name="Hundley H."/>
            <person name="Pangilinan J."/>
            <person name="Johnson J."/>
            <person name="Barry K."/>
            <person name="LaButti K."/>
            <person name="Ng V."/>
            <person name="Ahrendt S."/>
            <person name="Min B."/>
            <person name="Choi I.G."/>
            <person name="Park H."/>
            <person name="Plett J.M."/>
            <person name="Magnuson J."/>
            <person name="Spatafora J.W."/>
            <person name="Nagy L.G."/>
            <person name="Henrissat B."/>
            <person name="Grigoriev I.V."/>
            <person name="Yang Z.L."/>
            <person name="Xu J."/>
            <person name="Martin F.M."/>
        </authorList>
    </citation>
    <scope>NUCLEOTIDE SEQUENCE</scope>
    <source>
        <strain evidence="1">KUC20120723A-06</strain>
    </source>
</reference>
<organism evidence="1 2">
    <name type="scientific">Leucogyrophana mollusca</name>
    <dbReference type="NCBI Taxonomy" id="85980"/>
    <lineage>
        <taxon>Eukaryota</taxon>
        <taxon>Fungi</taxon>
        <taxon>Dikarya</taxon>
        <taxon>Basidiomycota</taxon>
        <taxon>Agaricomycotina</taxon>
        <taxon>Agaricomycetes</taxon>
        <taxon>Agaricomycetidae</taxon>
        <taxon>Boletales</taxon>
        <taxon>Boletales incertae sedis</taxon>
        <taxon>Leucogyrophana</taxon>
    </lineage>
</organism>
<proteinExistence type="predicted"/>
<evidence type="ECO:0000313" key="2">
    <source>
        <dbReference type="Proteomes" id="UP000790709"/>
    </source>
</evidence>
<name>A0ACB8BQD7_9AGAM</name>
<protein>
    <submittedName>
        <fullName evidence="1">DNA replication factor C, large subunit</fullName>
    </submittedName>
</protein>